<sequence>MIPDEFLGKIGTQSEVAMNSSGPLAIWYTLLKSNGAQTRIEQYHSVTKCDDPYSNPKLNGCNQAELIEINNNNNNILIARTTSNLKGINFFLKKSVEYNLYLRANN</sequence>
<dbReference type="Proteomes" id="UP000276133">
    <property type="component" value="Unassembled WGS sequence"/>
</dbReference>
<organism evidence="1 2">
    <name type="scientific">Brachionus plicatilis</name>
    <name type="common">Marine rotifer</name>
    <name type="synonym">Brachionus muelleri</name>
    <dbReference type="NCBI Taxonomy" id="10195"/>
    <lineage>
        <taxon>Eukaryota</taxon>
        <taxon>Metazoa</taxon>
        <taxon>Spiralia</taxon>
        <taxon>Gnathifera</taxon>
        <taxon>Rotifera</taxon>
        <taxon>Eurotatoria</taxon>
        <taxon>Monogononta</taxon>
        <taxon>Pseudotrocha</taxon>
        <taxon>Ploima</taxon>
        <taxon>Brachionidae</taxon>
        <taxon>Brachionus</taxon>
    </lineage>
</organism>
<reference evidence="1 2" key="1">
    <citation type="journal article" date="2018" name="Sci. Rep.">
        <title>Genomic signatures of local adaptation to the degree of environmental predictability in rotifers.</title>
        <authorList>
            <person name="Franch-Gras L."/>
            <person name="Hahn C."/>
            <person name="Garcia-Roger E.M."/>
            <person name="Carmona M.J."/>
            <person name="Serra M."/>
            <person name="Gomez A."/>
        </authorList>
    </citation>
    <scope>NUCLEOTIDE SEQUENCE [LARGE SCALE GENOMIC DNA]</scope>
    <source>
        <strain evidence="1">HYR1</strain>
    </source>
</reference>
<dbReference type="EMBL" id="REGN01007567">
    <property type="protein sequence ID" value="RNA05860.1"/>
    <property type="molecule type" value="Genomic_DNA"/>
</dbReference>
<dbReference type="AlphaFoldDB" id="A0A3M7Q334"/>
<accession>A0A3M7Q334</accession>
<gene>
    <name evidence="1" type="ORF">BpHYR1_033559</name>
</gene>
<protein>
    <submittedName>
        <fullName evidence="1">Uncharacterized protein</fullName>
    </submittedName>
</protein>
<proteinExistence type="predicted"/>
<evidence type="ECO:0000313" key="1">
    <source>
        <dbReference type="EMBL" id="RNA05860.1"/>
    </source>
</evidence>
<name>A0A3M7Q334_BRAPC</name>
<keyword evidence="2" id="KW-1185">Reference proteome</keyword>
<comment type="caution">
    <text evidence="1">The sequence shown here is derived from an EMBL/GenBank/DDBJ whole genome shotgun (WGS) entry which is preliminary data.</text>
</comment>
<evidence type="ECO:0000313" key="2">
    <source>
        <dbReference type="Proteomes" id="UP000276133"/>
    </source>
</evidence>